<comment type="caution">
    <text evidence="1">The sequence shown here is derived from an EMBL/GenBank/DDBJ whole genome shotgun (WGS) entry which is preliminary data.</text>
</comment>
<evidence type="ECO:0000313" key="1">
    <source>
        <dbReference type="EMBL" id="KAJ9656252.1"/>
    </source>
</evidence>
<accession>A0ACC3A6U8</accession>
<proteinExistence type="predicted"/>
<evidence type="ECO:0000313" key="2">
    <source>
        <dbReference type="Proteomes" id="UP001172386"/>
    </source>
</evidence>
<protein>
    <submittedName>
        <fullName evidence="1">Uncharacterized protein</fullName>
    </submittedName>
</protein>
<gene>
    <name evidence="1" type="ORF">H2198_005103</name>
</gene>
<dbReference type="Proteomes" id="UP001172386">
    <property type="component" value="Unassembled WGS sequence"/>
</dbReference>
<sequence length="529" mass="60370">MLAAFLVVGCTIAVCAYYLITPARQKAPADVQLPDGPPGKPIIGNLLDIPPYHSWFKFQEWSMQYGPLFRLNIAGRNHIVVSTEEIANDLLRERGNIYSDREQLPMAAQLLSNNLRPLFLPYGETWRNVRKLMHNLTNVSIAATYEPLQEEESLRMVRDLTRAPEKYETWFERYSAGLILRLAYSKPVYTGEESFVRRILRVVHTVERVASPGAYLVDTIPALMYLPYFLAPFKREGAKLHAEESNLFRNLLEEGISNSQRGPAMENFCGKWFNKKVSYSISDDHAAYAIGTLFEAGAGTTASAMMSFMLSMTLHPHEFAKLQAEVDKIVGPSRLPSFTDMPDLPRVRAVAKEVLRWRPVTAGGLPHMLTKDDVYKMEDGRSIFLPAGVNVHPVQWSIHREPKRYPDPDSFRPERWLEEGWPTFKEPLTQYPNLQNFSAFGFGRRICPGQNIAERSLYILISRIAWCCDISQKQSPEGKPIVPPSYDYITGFNVQPKPFDFDLKARLDRQNLLESEYNAVWSNNQEKNG</sequence>
<reference evidence="1" key="1">
    <citation type="submission" date="2022-10" db="EMBL/GenBank/DDBJ databases">
        <title>Culturing micro-colonial fungi from biological soil crusts in the Mojave desert and describing Neophaeococcomyces mojavensis, and introducing the new genera and species Taxawa tesnikishii.</title>
        <authorList>
            <person name="Kurbessoian T."/>
            <person name="Stajich J.E."/>
        </authorList>
    </citation>
    <scope>NUCLEOTIDE SEQUENCE</scope>
    <source>
        <strain evidence="1">JES_112</strain>
    </source>
</reference>
<name>A0ACC3A6U8_9EURO</name>
<keyword evidence="2" id="KW-1185">Reference proteome</keyword>
<organism evidence="1 2">
    <name type="scientific">Neophaeococcomyces mojaviensis</name>
    <dbReference type="NCBI Taxonomy" id="3383035"/>
    <lineage>
        <taxon>Eukaryota</taxon>
        <taxon>Fungi</taxon>
        <taxon>Dikarya</taxon>
        <taxon>Ascomycota</taxon>
        <taxon>Pezizomycotina</taxon>
        <taxon>Eurotiomycetes</taxon>
        <taxon>Chaetothyriomycetidae</taxon>
        <taxon>Chaetothyriales</taxon>
        <taxon>Chaetothyriales incertae sedis</taxon>
        <taxon>Neophaeococcomyces</taxon>
    </lineage>
</organism>
<dbReference type="EMBL" id="JAPDRQ010000081">
    <property type="protein sequence ID" value="KAJ9656252.1"/>
    <property type="molecule type" value="Genomic_DNA"/>
</dbReference>